<gene>
    <name evidence="7" type="primary">resA</name>
    <name evidence="7" type="ORF">WMW72_05900</name>
</gene>
<accession>A0ABU9DEY8</accession>
<dbReference type="Gene3D" id="3.40.30.10">
    <property type="entry name" value="Glutaredoxin"/>
    <property type="match status" value="1"/>
</dbReference>
<evidence type="ECO:0000256" key="1">
    <source>
        <dbReference type="ARBA" id="ARBA00004196"/>
    </source>
</evidence>
<evidence type="ECO:0000256" key="5">
    <source>
        <dbReference type="ARBA" id="ARBA00023284"/>
    </source>
</evidence>
<dbReference type="CDD" id="cd02966">
    <property type="entry name" value="TlpA_like_family"/>
    <property type="match status" value="1"/>
</dbReference>
<evidence type="ECO:0000259" key="6">
    <source>
        <dbReference type="PROSITE" id="PS51352"/>
    </source>
</evidence>
<dbReference type="Proteomes" id="UP001469365">
    <property type="component" value="Unassembled WGS sequence"/>
</dbReference>
<name>A0ABU9DEY8_9BACL</name>
<dbReference type="PROSITE" id="PS51352">
    <property type="entry name" value="THIOREDOXIN_2"/>
    <property type="match status" value="1"/>
</dbReference>
<evidence type="ECO:0000256" key="2">
    <source>
        <dbReference type="ARBA" id="ARBA00022748"/>
    </source>
</evidence>
<dbReference type="EMBL" id="JBBPCC010000002">
    <property type="protein sequence ID" value="MEK8127444.1"/>
    <property type="molecule type" value="Genomic_DNA"/>
</dbReference>
<reference evidence="7 8" key="1">
    <citation type="submission" date="2024-04" db="EMBL/GenBank/DDBJ databases">
        <title>draft genome sequnece of Paenibacillus filicis.</title>
        <authorList>
            <person name="Kim D.-U."/>
        </authorList>
    </citation>
    <scope>NUCLEOTIDE SEQUENCE [LARGE SCALE GENOMIC DNA]</scope>
    <source>
        <strain evidence="7 8">KACC14197</strain>
    </source>
</reference>
<sequence>MMGKHRQWVQISIFALVLLIGGWTLLNNLFHADKKPTTGSTAPDFKLASLDGQTRELSDLKGKVVVVNFWGTFCEPCRNEMPALEKQKAKWAGKNVEILGLNLDEPRVAVESFIRQYNVTFPILFDKNEETRKRYGVSQYPTTFFVKPDGKIGEIRIGEMDEAYIERTITSLLPQQP</sequence>
<protein>
    <submittedName>
        <fullName evidence="7">Thiol-disulfide oxidoreductase ResA</fullName>
    </submittedName>
</protein>
<dbReference type="PANTHER" id="PTHR42852">
    <property type="entry name" value="THIOL:DISULFIDE INTERCHANGE PROTEIN DSBE"/>
    <property type="match status" value="1"/>
</dbReference>
<evidence type="ECO:0000256" key="3">
    <source>
        <dbReference type="ARBA" id="ARBA00022968"/>
    </source>
</evidence>
<dbReference type="InterPro" id="IPR050553">
    <property type="entry name" value="Thioredoxin_ResA/DsbE_sf"/>
</dbReference>
<dbReference type="InterPro" id="IPR000866">
    <property type="entry name" value="AhpC/TSA"/>
</dbReference>
<dbReference type="PANTHER" id="PTHR42852:SF6">
    <property type="entry name" value="THIOL:DISULFIDE INTERCHANGE PROTEIN DSBE"/>
    <property type="match status" value="1"/>
</dbReference>
<dbReference type="Pfam" id="PF00578">
    <property type="entry name" value="AhpC-TSA"/>
    <property type="match status" value="1"/>
</dbReference>
<keyword evidence="3" id="KW-0735">Signal-anchor</keyword>
<proteinExistence type="predicted"/>
<evidence type="ECO:0000256" key="4">
    <source>
        <dbReference type="ARBA" id="ARBA00023157"/>
    </source>
</evidence>
<dbReference type="PROSITE" id="PS00194">
    <property type="entry name" value="THIOREDOXIN_1"/>
    <property type="match status" value="1"/>
</dbReference>
<dbReference type="RefSeq" id="WP_341414486.1">
    <property type="nucleotide sequence ID" value="NZ_JBBPCC010000002.1"/>
</dbReference>
<dbReference type="InterPro" id="IPR036249">
    <property type="entry name" value="Thioredoxin-like_sf"/>
</dbReference>
<evidence type="ECO:0000313" key="7">
    <source>
        <dbReference type="EMBL" id="MEK8127444.1"/>
    </source>
</evidence>
<organism evidence="7 8">
    <name type="scientific">Paenibacillus filicis</name>
    <dbReference type="NCBI Taxonomy" id="669464"/>
    <lineage>
        <taxon>Bacteria</taxon>
        <taxon>Bacillati</taxon>
        <taxon>Bacillota</taxon>
        <taxon>Bacilli</taxon>
        <taxon>Bacillales</taxon>
        <taxon>Paenibacillaceae</taxon>
        <taxon>Paenibacillus</taxon>
    </lineage>
</organism>
<evidence type="ECO:0000313" key="8">
    <source>
        <dbReference type="Proteomes" id="UP001469365"/>
    </source>
</evidence>
<keyword evidence="5" id="KW-0676">Redox-active center</keyword>
<dbReference type="InterPro" id="IPR013766">
    <property type="entry name" value="Thioredoxin_domain"/>
</dbReference>
<dbReference type="InterPro" id="IPR017937">
    <property type="entry name" value="Thioredoxin_CS"/>
</dbReference>
<keyword evidence="8" id="KW-1185">Reference proteome</keyword>
<keyword evidence="4" id="KW-1015">Disulfide bond</keyword>
<feature type="domain" description="Thioredoxin" evidence="6">
    <location>
        <begin position="36"/>
        <end position="174"/>
    </location>
</feature>
<comment type="caution">
    <text evidence="7">The sequence shown here is derived from an EMBL/GenBank/DDBJ whole genome shotgun (WGS) entry which is preliminary data.</text>
</comment>
<dbReference type="NCBIfam" id="NF002854">
    <property type="entry name" value="PRK03147.1"/>
    <property type="match status" value="1"/>
</dbReference>
<comment type="subcellular location">
    <subcellularLocation>
        <location evidence="1">Cell envelope</location>
    </subcellularLocation>
</comment>
<keyword evidence="2" id="KW-0201">Cytochrome c-type biogenesis</keyword>
<keyword evidence="3" id="KW-0812">Transmembrane</keyword>
<dbReference type="SUPFAM" id="SSF52833">
    <property type="entry name" value="Thioredoxin-like"/>
    <property type="match status" value="1"/>
</dbReference>